<keyword evidence="2" id="KW-0413">Isomerase</keyword>
<evidence type="ECO:0000256" key="1">
    <source>
        <dbReference type="ARBA" id="ARBA00006723"/>
    </source>
</evidence>
<dbReference type="InterPro" id="IPR014347">
    <property type="entry name" value="Tautomerase/MIF_sf"/>
</dbReference>
<comment type="similarity">
    <text evidence="1">Belongs to the 4-oxalocrotonate tautomerase family.</text>
</comment>
<dbReference type="HOGENOM" id="CLU_151982_0_0_11"/>
<reference evidence="4 5" key="1">
    <citation type="submission" date="2009-03" db="EMBL/GenBank/DDBJ databases">
        <title>Comparison of the complete genome sequences of Rhodococcus erythropolis PR4 and Rhodococcus opacus B4.</title>
        <authorList>
            <person name="Takarada H."/>
            <person name="Sekine M."/>
            <person name="Hosoyama A."/>
            <person name="Yamada R."/>
            <person name="Fujisawa T."/>
            <person name="Omata S."/>
            <person name="Shimizu A."/>
            <person name="Tsukatani N."/>
            <person name="Tanikawa S."/>
            <person name="Fujita N."/>
            <person name="Harayama S."/>
        </authorList>
    </citation>
    <scope>NUCLEOTIDE SEQUENCE [LARGE SCALE GENOMIC DNA]</scope>
    <source>
        <strain evidence="4 5">B4</strain>
    </source>
</reference>
<dbReference type="STRING" id="632772.ROP_37390"/>
<dbReference type="AlphaFoldDB" id="C1B8I3"/>
<gene>
    <name evidence="4" type="ordered locus">ROP_37390</name>
</gene>
<dbReference type="Pfam" id="PF01361">
    <property type="entry name" value="Tautomerase"/>
    <property type="match status" value="1"/>
</dbReference>
<organism evidence="4 5">
    <name type="scientific">Rhodococcus opacus (strain B4)</name>
    <dbReference type="NCBI Taxonomy" id="632772"/>
    <lineage>
        <taxon>Bacteria</taxon>
        <taxon>Bacillati</taxon>
        <taxon>Actinomycetota</taxon>
        <taxon>Actinomycetes</taxon>
        <taxon>Mycobacteriales</taxon>
        <taxon>Nocardiaceae</taxon>
        <taxon>Rhodococcus</taxon>
    </lineage>
</organism>
<dbReference type="RefSeq" id="WP_012690925.1">
    <property type="nucleotide sequence ID" value="NC_012522.1"/>
</dbReference>
<dbReference type="Proteomes" id="UP000002212">
    <property type="component" value="Chromosome"/>
</dbReference>
<dbReference type="PANTHER" id="PTHR35530">
    <property type="entry name" value="TAUTOMERASE-RELATED"/>
    <property type="match status" value="1"/>
</dbReference>
<evidence type="ECO:0000256" key="2">
    <source>
        <dbReference type="ARBA" id="ARBA00023235"/>
    </source>
</evidence>
<evidence type="ECO:0000313" key="4">
    <source>
        <dbReference type="EMBL" id="BAH51986.1"/>
    </source>
</evidence>
<dbReference type="EMBL" id="AP011115">
    <property type="protein sequence ID" value="BAH51986.1"/>
    <property type="molecule type" value="Genomic_DNA"/>
</dbReference>
<dbReference type="KEGG" id="rop:ROP_37390"/>
<sequence>MPVAHFHLVDGAYTAEQHRTLLTAASRCYSEVLDSPIERVRTFVVRYAPGDVAVAGATVAGGAPPAPYFTAIVLAGRPVAQRQELAARFTDLVVDVLGADRALVRGQIVEVDPVNWAIAGNSAAATRAGEIAARARSAP</sequence>
<protein>
    <recommendedName>
        <fullName evidence="3">4-oxalocrotonate tautomerase-like domain-containing protein</fullName>
    </recommendedName>
</protein>
<dbReference type="Gene3D" id="3.30.429.10">
    <property type="entry name" value="Macrophage Migration Inhibitory Factor"/>
    <property type="match status" value="2"/>
</dbReference>
<dbReference type="InterPro" id="IPR004370">
    <property type="entry name" value="4-OT-like_dom"/>
</dbReference>
<name>C1B8I3_RHOOB</name>
<dbReference type="PATRIC" id="fig|632772.20.peg.3928"/>
<accession>C1B8I3</accession>
<proteinExistence type="inferred from homology"/>
<feature type="domain" description="4-oxalocrotonate tautomerase-like" evidence="3">
    <location>
        <begin position="73"/>
        <end position="124"/>
    </location>
</feature>
<evidence type="ECO:0000313" key="5">
    <source>
        <dbReference type="Proteomes" id="UP000002212"/>
    </source>
</evidence>
<dbReference type="GO" id="GO:0016853">
    <property type="term" value="F:isomerase activity"/>
    <property type="evidence" value="ECO:0007669"/>
    <property type="project" value="UniProtKB-KW"/>
</dbReference>
<dbReference type="SUPFAM" id="SSF55331">
    <property type="entry name" value="Tautomerase/MIF"/>
    <property type="match status" value="1"/>
</dbReference>
<dbReference type="OrthoDB" id="9804765at2"/>
<evidence type="ECO:0000259" key="3">
    <source>
        <dbReference type="Pfam" id="PF01361"/>
    </source>
</evidence>
<dbReference type="PANTHER" id="PTHR35530:SF1">
    <property type="entry name" value="2-HYDROXYMUCONATE TAUTOMERASE"/>
    <property type="match status" value="1"/>
</dbReference>